<accession>A0A5N7MPI6</accession>
<comment type="similarity">
    <text evidence="1">Belongs to the TrbG/VirB9 family.</text>
</comment>
<dbReference type="AlphaFoldDB" id="A0A5N7MPI6"/>
<dbReference type="Pfam" id="PF03524">
    <property type="entry name" value="CagX"/>
    <property type="match status" value="1"/>
</dbReference>
<dbReference type="InterPro" id="IPR010258">
    <property type="entry name" value="Conjugal_tfr_TrbG/VirB9/CagX"/>
</dbReference>
<organism evidence="4 5">
    <name type="scientific">Microvirga tunisiensis</name>
    <dbReference type="NCBI Taxonomy" id="2108360"/>
    <lineage>
        <taxon>Bacteria</taxon>
        <taxon>Pseudomonadati</taxon>
        <taxon>Pseudomonadota</taxon>
        <taxon>Alphaproteobacteria</taxon>
        <taxon>Hyphomicrobiales</taxon>
        <taxon>Methylobacteriaceae</taxon>
        <taxon>Microvirga</taxon>
    </lineage>
</organism>
<evidence type="ECO:0000256" key="2">
    <source>
        <dbReference type="ARBA" id="ARBA00022729"/>
    </source>
</evidence>
<dbReference type="Gene3D" id="2.60.40.2500">
    <property type="match status" value="1"/>
</dbReference>
<feature type="chain" id="PRO_5030135633" evidence="3">
    <location>
        <begin position="22"/>
        <end position="247"/>
    </location>
</feature>
<dbReference type="EMBL" id="VOSK01000140">
    <property type="protein sequence ID" value="MPR28369.1"/>
    <property type="molecule type" value="Genomic_DNA"/>
</dbReference>
<sequence length="247" mass="27243">MYKILCLLLIASVALTTVAMAEQSPLSLPADARIKRFAYDENNVYKLDLYFNSVTAIEFAESEHIEQVFLGESASWDVTVPKRRNVIALKPIGEQALTNMTVYTNQHVYSFELRAVGAIKAGMEAGADQVFRAVFTYPGVIKTLPKSRVEGGRVNRDYMVSGHAQFVPLAVTDNTLQTTFVLSKGAPRPAIFKVGHDGKEKLVNSHTDGERVIVDGTSDYWVMRIGNDIVCVGTARAVHIADPESKY</sequence>
<keyword evidence="5" id="KW-1185">Reference proteome</keyword>
<evidence type="ECO:0000256" key="3">
    <source>
        <dbReference type="SAM" id="SignalP"/>
    </source>
</evidence>
<keyword evidence="2 3" id="KW-0732">Signal</keyword>
<evidence type="ECO:0000313" key="4">
    <source>
        <dbReference type="EMBL" id="MPR28369.1"/>
    </source>
</evidence>
<feature type="signal peptide" evidence="3">
    <location>
        <begin position="1"/>
        <end position="21"/>
    </location>
</feature>
<dbReference type="RefSeq" id="WP_152714662.1">
    <property type="nucleotide sequence ID" value="NZ_VOSJ01000140.1"/>
</dbReference>
<dbReference type="CDD" id="cd06911">
    <property type="entry name" value="VirB9_CagX_TrbG"/>
    <property type="match status" value="1"/>
</dbReference>
<dbReference type="Proteomes" id="UP000403266">
    <property type="component" value="Unassembled WGS sequence"/>
</dbReference>
<evidence type="ECO:0000313" key="5">
    <source>
        <dbReference type="Proteomes" id="UP000403266"/>
    </source>
</evidence>
<dbReference type="InterPro" id="IPR033645">
    <property type="entry name" value="VirB9/CagX/TrbG_C"/>
</dbReference>
<evidence type="ECO:0000256" key="1">
    <source>
        <dbReference type="ARBA" id="ARBA00006135"/>
    </source>
</evidence>
<dbReference type="OrthoDB" id="7390264at2"/>
<reference evidence="4 5" key="1">
    <citation type="journal article" date="2019" name="Syst. Appl. Microbiol.">
        <title>Microvirga tunisiensis sp. nov., a root nodule symbiotic bacterium isolated from Lupinus micranthus and L. luteus grown in Northern Tunisia.</title>
        <authorList>
            <person name="Msaddak A."/>
            <person name="Rejili M."/>
            <person name="Duran D."/>
            <person name="Mars M."/>
            <person name="Palacios J.M."/>
            <person name="Ruiz-Argueso T."/>
            <person name="Rey L."/>
            <person name="Imperial J."/>
        </authorList>
    </citation>
    <scope>NUCLEOTIDE SEQUENCE [LARGE SCALE GENOMIC DNA]</scope>
    <source>
        <strain evidence="4 5">Lmie10</strain>
    </source>
</reference>
<dbReference type="InterPro" id="IPR038161">
    <property type="entry name" value="VirB9/CagX/TrbG_C_sf"/>
</dbReference>
<protein>
    <submittedName>
        <fullName evidence="4">Conjugal transfer protein</fullName>
    </submittedName>
</protein>
<gene>
    <name evidence="4" type="ORF">FS320_25260</name>
</gene>
<comment type="caution">
    <text evidence="4">The sequence shown here is derived from an EMBL/GenBank/DDBJ whole genome shotgun (WGS) entry which is preliminary data.</text>
</comment>
<name>A0A5N7MPI6_9HYPH</name>
<proteinExistence type="inferred from homology"/>